<organism evidence="1 2">
    <name type="scientific">Violaceomyces palustris</name>
    <dbReference type="NCBI Taxonomy" id="1673888"/>
    <lineage>
        <taxon>Eukaryota</taxon>
        <taxon>Fungi</taxon>
        <taxon>Dikarya</taxon>
        <taxon>Basidiomycota</taxon>
        <taxon>Ustilaginomycotina</taxon>
        <taxon>Ustilaginomycetes</taxon>
        <taxon>Violaceomycetales</taxon>
        <taxon>Violaceomycetaceae</taxon>
        <taxon>Violaceomyces</taxon>
    </lineage>
</organism>
<evidence type="ECO:0000313" key="2">
    <source>
        <dbReference type="Proteomes" id="UP000245626"/>
    </source>
</evidence>
<proteinExistence type="predicted"/>
<sequence>MWCALRKRLGSYLRKDRHGDDKFQIKSEDSKKTDRKNRKKVKGEVKNKEILQGNLFDGDKFSYLDVSIKRAKHPWDPPVSPKIASKNSSLESSSSSSLGSPAVSPQAMPVSHKGLSSMYHHLEVQSSSFSGSQISKARRIKDRKLDLESSSLELDGIVPDASLEVTFTGSFFERRVDRSSLYAGNGERPLCLTAEEKCVSPLATSDCNDMVSKLEILPIVAGGVECAKIVDYKQLNADNVLNDASRGHASSTAGVGVVSRDIDLKNLVEAALVPTRNRVRFTMDASCNEFSPSNPEGIVLQTKRASISTERVLKEKVAQLSCTSSPAAGKIQNGIPRHSSVYRQCQSPTEDLSETVVQQPFVLNGSNWGADAWTQGYRETLQRLQKEQKRSRALHHLNFGSARRQTSISSTRSTPAFYTPSATANPHIFSPQGTWGGQSGVHVDFDALGLAYPCLDSERPATDLFPVRNQGEGFQRSIRERPSTAPSPQSHTVWPTAVNHYETLARNFPDASQLALGRMTYATSGPHRMSNVQAFAPATLHIVPTRPVSGVISADWDAKKSQRYSLTNFSGMAISQHQVPPSPAISNSSAQSTEVFNSSTQRHFPSRSSPPSPNLWTLNSRPRAVSRKTELVEASSTTRRRSNGGSVARSSALGSHGSGRRLPNAESLVHFTDQPLYLPCSHQSHYYVPSSRQLINYSRPVNEPLA</sequence>
<dbReference type="EMBL" id="KZ819767">
    <property type="protein sequence ID" value="PWN52601.1"/>
    <property type="molecule type" value="Genomic_DNA"/>
</dbReference>
<protein>
    <submittedName>
        <fullName evidence="1">Uncharacterized protein</fullName>
    </submittedName>
</protein>
<accession>A0ACD0P3G3</accession>
<evidence type="ECO:0000313" key="1">
    <source>
        <dbReference type="EMBL" id="PWN52601.1"/>
    </source>
</evidence>
<gene>
    <name evidence="1" type="ORF">IE53DRAFT_269167</name>
</gene>
<reference evidence="1 2" key="1">
    <citation type="journal article" date="2018" name="Mol. Biol. Evol.">
        <title>Broad Genomic Sampling Reveals a Smut Pathogenic Ancestry of the Fungal Clade Ustilaginomycotina.</title>
        <authorList>
            <person name="Kijpornyongpan T."/>
            <person name="Mondo S.J."/>
            <person name="Barry K."/>
            <person name="Sandor L."/>
            <person name="Lee J."/>
            <person name="Lipzen A."/>
            <person name="Pangilinan J."/>
            <person name="LaButti K."/>
            <person name="Hainaut M."/>
            <person name="Henrissat B."/>
            <person name="Grigoriev I.V."/>
            <person name="Spatafora J.W."/>
            <person name="Aime M.C."/>
        </authorList>
    </citation>
    <scope>NUCLEOTIDE SEQUENCE [LARGE SCALE GENOMIC DNA]</scope>
    <source>
        <strain evidence="1 2">SA 807</strain>
    </source>
</reference>
<name>A0ACD0P3G3_9BASI</name>
<keyword evidence="2" id="KW-1185">Reference proteome</keyword>
<dbReference type="Proteomes" id="UP000245626">
    <property type="component" value="Unassembled WGS sequence"/>
</dbReference>